<dbReference type="Pfam" id="PF01144">
    <property type="entry name" value="CoA_trans"/>
    <property type="match status" value="1"/>
</dbReference>
<dbReference type="SMART" id="SM00882">
    <property type="entry name" value="CoA_trans"/>
    <property type="match status" value="1"/>
</dbReference>
<name>A0A645AL63_9ZZZZ</name>
<comment type="caution">
    <text evidence="1">The sequence shown here is derived from an EMBL/GenBank/DDBJ whole genome shotgun (WGS) entry which is preliminary data.</text>
</comment>
<organism evidence="1">
    <name type="scientific">bioreactor metagenome</name>
    <dbReference type="NCBI Taxonomy" id="1076179"/>
    <lineage>
        <taxon>unclassified sequences</taxon>
        <taxon>metagenomes</taxon>
        <taxon>ecological metagenomes</taxon>
    </lineage>
</organism>
<gene>
    <name evidence="1" type="primary">gctA_7</name>
    <name evidence="1" type="ORF">SDC9_97143</name>
</gene>
<dbReference type="Gene3D" id="3.40.1080.10">
    <property type="entry name" value="Glutaconate Coenzyme A-transferase"/>
    <property type="match status" value="1"/>
</dbReference>
<accession>A0A645AL63</accession>
<evidence type="ECO:0000313" key="1">
    <source>
        <dbReference type="EMBL" id="MPM50404.1"/>
    </source>
</evidence>
<dbReference type="InterPro" id="IPR004165">
    <property type="entry name" value="CoA_trans_fam_I"/>
</dbReference>
<keyword evidence="1" id="KW-0808">Transferase</keyword>
<sequence>MSKVFTLSEAVSKFVKNGDHIVIGGFTTNRKPYATIYEILRQGLKDFVGEGGPAGGDWDLLIGENRVKAYNNCYTANSGVTNVSRRYRDFYEKGLLHMEDYSQDAIMLMLHAASLGLPFLPVKLMLGTDLVNKWGISKEVRETIDKLPNDKFVYMDNPFKPGDKVVALPVPEIDVAIIHVQKASPDGTCSIEGDEFHDVDIAIASKRCIVTCEELVSNEEIRKDPSKNSIFCACVDAVVHVPYGAHPSQCYNYYDYDNPFLKTYDVASKTQEDFEAFCKEWIYDVKDHYAYLDKLGASRLLKLKVVPGLGYACDMTKEAKK</sequence>
<dbReference type="InterPro" id="IPR037171">
    <property type="entry name" value="NagB/RpiA_transferase-like"/>
</dbReference>
<dbReference type="EMBL" id="VSSQ01012958">
    <property type="protein sequence ID" value="MPM50404.1"/>
    <property type="molecule type" value="Genomic_DNA"/>
</dbReference>
<dbReference type="Gene3D" id="3.30.30.40">
    <property type="match status" value="1"/>
</dbReference>
<dbReference type="AlphaFoldDB" id="A0A645AL63"/>
<protein>
    <submittedName>
        <fullName evidence="1">Glutaconate CoA-transferase subunit A</fullName>
        <ecNumber evidence="1">2.8.3.12</ecNumber>
    </submittedName>
</protein>
<dbReference type="GO" id="GO:0018730">
    <property type="term" value="F:glutaconate CoA-transferase activity"/>
    <property type="evidence" value="ECO:0007669"/>
    <property type="project" value="UniProtKB-EC"/>
</dbReference>
<reference evidence="1" key="1">
    <citation type="submission" date="2019-08" db="EMBL/GenBank/DDBJ databases">
        <authorList>
            <person name="Kucharzyk K."/>
            <person name="Murdoch R.W."/>
            <person name="Higgins S."/>
            <person name="Loffler F."/>
        </authorList>
    </citation>
    <scope>NUCLEOTIDE SEQUENCE</scope>
</reference>
<proteinExistence type="predicted"/>
<dbReference type="EC" id="2.8.3.12" evidence="1"/>
<dbReference type="SUPFAM" id="SSF100950">
    <property type="entry name" value="NagB/RpiA/CoA transferase-like"/>
    <property type="match status" value="1"/>
</dbReference>